<evidence type="ECO:0000313" key="5">
    <source>
        <dbReference type="Proteomes" id="UP001152795"/>
    </source>
</evidence>
<keyword evidence="2" id="KW-1133">Transmembrane helix</keyword>
<feature type="region of interest" description="Disordered" evidence="1">
    <location>
        <begin position="309"/>
        <end position="335"/>
    </location>
</feature>
<feature type="signal peptide" evidence="3">
    <location>
        <begin position="1"/>
        <end position="24"/>
    </location>
</feature>
<keyword evidence="2" id="KW-0812">Transmembrane</keyword>
<dbReference type="EMBL" id="CACRXK020008507">
    <property type="protein sequence ID" value="CAB4014935.1"/>
    <property type="molecule type" value="Genomic_DNA"/>
</dbReference>
<feature type="compositionally biased region" description="Acidic residues" evidence="1">
    <location>
        <begin position="249"/>
        <end position="266"/>
    </location>
</feature>
<feature type="region of interest" description="Disordered" evidence="1">
    <location>
        <begin position="245"/>
        <end position="266"/>
    </location>
</feature>
<organism evidence="4 5">
    <name type="scientific">Paramuricea clavata</name>
    <name type="common">Red gorgonian</name>
    <name type="synonym">Violescent sea-whip</name>
    <dbReference type="NCBI Taxonomy" id="317549"/>
    <lineage>
        <taxon>Eukaryota</taxon>
        <taxon>Metazoa</taxon>
        <taxon>Cnidaria</taxon>
        <taxon>Anthozoa</taxon>
        <taxon>Octocorallia</taxon>
        <taxon>Malacalcyonacea</taxon>
        <taxon>Plexauridae</taxon>
        <taxon>Paramuricea</taxon>
    </lineage>
</organism>
<feature type="compositionally biased region" description="Polar residues" evidence="1">
    <location>
        <begin position="142"/>
        <end position="157"/>
    </location>
</feature>
<feature type="region of interest" description="Disordered" evidence="1">
    <location>
        <begin position="138"/>
        <end position="157"/>
    </location>
</feature>
<dbReference type="Proteomes" id="UP001152795">
    <property type="component" value="Unassembled WGS sequence"/>
</dbReference>
<gene>
    <name evidence="4" type="ORF">PACLA_8A046957</name>
</gene>
<evidence type="ECO:0000313" key="4">
    <source>
        <dbReference type="EMBL" id="CAB4014935.1"/>
    </source>
</evidence>
<evidence type="ECO:0000256" key="2">
    <source>
        <dbReference type="SAM" id="Phobius"/>
    </source>
</evidence>
<proteinExistence type="predicted"/>
<dbReference type="AlphaFoldDB" id="A0A6S7I806"/>
<accession>A0A6S7I806</accession>
<feature type="transmembrane region" description="Helical" evidence="2">
    <location>
        <begin position="174"/>
        <end position="195"/>
    </location>
</feature>
<name>A0A6S7I806_PARCT</name>
<sequence length="401" mass="45274">MLKSLNQFIQFLFILILVARISVSQPGESRNATKCSTKCVNDMEKLAQLKQACKAMTLSKCCPHFGARTEKIPKSRRKCFRVDTHLNSTKSECAQLLQNTTLQIKSCYTFVYFCIYPDCVKFPEQEIRNAGAHSVQKRGVTAQPSEQSTNHTSTMKTTQSSPTTFFQHCKNACYVVAAAGLAVLILVAIVLFKYCKRGNSCSKFIYTVEVRPTSLTTTPVQYKVQNSPIFCDADVFQFPSREQRSEISETVETDVDEPTNVEGNSEDEYCYPENIDDEYETMNPGNPPQVSGEYAYAYDRANINAGFSMNTFPRKRPTDGVEDDDECPQNSRSSSDNEYVYAYDWLDPDARVAALSANEPVLPYICLDKREVDDNCYENDQTLLQNSLEKEIVPLEYVTVA</sequence>
<protein>
    <submittedName>
        <fullName evidence="4">Uncharacterized protein</fullName>
    </submittedName>
</protein>
<comment type="caution">
    <text evidence="4">The sequence shown here is derived from an EMBL/GenBank/DDBJ whole genome shotgun (WGS) entry which is preliminary data.</text>
</comment>
<keyword evidence="2" id="KW-0472">Membrane</keyword>
<evidence type="ECO:0000256" key="3">
    <source>
        <dbReference type="SAM" id="SignalP"/>
    </source>
</evidence>
<keyword evidence="5" id="KW-1185">Reference proteome</keyword>
<evidence type="ECO:0000256" key="1">
    <source>
        <dbReference type="SAM" id="MobiDB-lite"/>
    </source>
</evidence>
<keyword evidence="3" id="KW-0732">Signal</keyword>
<feature type="chain" id="PRO_5043826092" evidence="3">
    <location>
        <begin position="25"/>
        <end position="401"/>
    </location>
</feature>
<reference evidence="4" key="1">
    <citation type="submission" date="2020-04" db="EMBL/GenBank/DDBJ databases">
        <authorList>
            <person name="Alioto T."/>
            <person name="Alioto T."/>
            <person name="Gomez Garrido J."/>
        </authorList>
    </citation>
    <scope>NUCLEOTIDE SEQUENCE</scope>
    <source>
        <strain evidence="4">A484AB</strain>
    </source>
</reference>